<feature type="compositionally biased region" description="Basic and acidic residues" evidence="1">
    <location>
        <begin position="1"/>
        <end position="11"/>
    </location>
</feature>
<feature type="region of interest" description="Disordered" evidence="1">
    <location>
        <begin position="1"/>
        <end position="30"/>
    </location>
</feature>
<name>A0AAD5KP41_9FUNG</name>
<accession>A0AAD5KP41</accession>
<protein>
    <submittedName>
        <fullName evidence="2">Uncharacterized protein</fullName>
    </submittedName>
</protein>
<keyword evidence="3" id="KW-1185">Reference proteome</keyword>
<dbReference type="EMBL" id="JAIXMP010000002">
    <property type="protein sequence ID" value="KAI9276823.1"/>
    <property type="molecule type" value="Genomic_DNA"/>
</dbReference>
<sequence>MKSSGETESRATTDNNNSSRSLGKRRRHRTRVDLHFTYDGAGLGCAKAGRVDEGEFGTKEMVEGSLKYPTTLRDTYSRRADVDASRK</sequence>
<organism evidence="2 3">
    <name type="scientific">Phascolomyces articulosus</name>
    <dbReference type="NCBI Taxonomy" id="60185"/>
    <lineage>
        <taxon>Eukaryota</taxon>
        <taxon>Fungi</taxon>
        <taxon>Fungi incertae sedis</taxon>
        <taxon>Mucoromycota</taxon>
        <taxon>Mucoromycotina</taxon>
        <taxon>Mucoromycetes</taxon>
        <taxon>Mucorales</taxon>
        <taxon>Lichtheimiaceae</taxon>
        <taxon>Phascolomyces</taxon>
    </lineage>
</organism>
<reference evidence="2" key="2">
    <citation type="submission" date="2023-02" db="EMBL/GenBank/DDBJ databases">
        <authorList>
            <consortium name="DOE Joint Genome Institute"/>
            <person name="Mondo S.J."/>
            <person name="Chang Y."/>
            <person name="Wang Y."/>
            <person name="Ahrendt S."/>
            <person name="Andreopoulos W."/>
            <person name="Barry K."/>
            <person name="Beard J."/>
            <person name="Benny G.L."/>
            <person name="Blankenship S."/>
            <person name="Bonito G."/>
            <person name="Cuomo C."/>
            <person name="Desiro A."/>
            <person name="Gervers K.A."/>
            <person name="Hundley H."/>
            <person name="Kuo A."/>
            <person name="LaButti K."/>
            <person name="Lang B.F."/>
            <person name="Lipzen A."/>
            <person name="O'Donnell K."/>
            <person name="Pangilinan J."/>
            <person name="Reynolds N."/>
            <person name="Sandor L."/>
            <person name="Smith M.W."/>
            <person name="Tsang A."/>
            <person name="Grigoriev I.V."/>
            <person name="Stajich J.E."/>
            <person name="Spatafora J.W."/>
        </authorList>
    </citation>
    <scope>NUCLEOTIDE SEQUENCE</scope>
    <source>
        <strain evidence="2">RSA 2281</strain>
    </source>
</reference>
<evidence type="ECO:0000313" key="3">
    <source>
        <dbReference type="Proteomes" id="UP001209540"/>
    </source>
</evidence>
<feature type="compositionally biased region" description="Basic and acidic residues" evidence="1">
    <location>
        <begin position="75"/>
        <end position="87"/>
    </location>
</feature>
<evidence type="ECO:0000313" key="2">
    <source>
        <dbReference type="EMBL" id="KAI9276823.1"/>
    </source>
</evidence>
<dbReference type="AlphaFoldDB" id="A0AAD5KP41"/>
<gene>
    <name evidence="2" type="ORF">BDA99DRAFT_554777</name>
</gene>
<feature type="region of interest" description="Disordered" evidence="1">
    <location>
        <begin position="68"/>
        <end position="87"/>
    </location>
</feature>
<evidence type="ECO:0000256" key="1">
    <source>
        <dbReference type="SAM" id="MobiDB-lite"/>
    </source>
</evidence>
<reference evidence="2" key="1">
    <citation type="journal article" date="2022" name="IScience">
        <title>Evolution of zygomycete secretomes and the origins of terrestrial fungal ecologies.</title>
        <authorList>
            <person name="Chang Y."/>
            <person name="Wang Y."/>
            <person name="Mondo S."/>
            <person name="Ahrendt S."/>
            <person name="Andreopoulos W."/>
            <person name="Barry K."/>
            <person name="Beard J."/>
            <person name="Benny G.L."/>
            <person name="Blankenship S."/>
            <person name="Bonito G."/>
            <person name="Cuomo C."/>
            <person name="Desiro A."/>
            <person name="Gervers K.A."/>
            <person name="Hundley H."/>
            <person name="Kuo A."/>
            <person name="LaButti K."/>
            <person name="Lang B.F."/>
            <person name="Lipzen A."/>
            <person name="O'Donnell K."/>
            <person name="Pangilinan J."/>
            <person name="Reynolds N."/>
            <person name="Sandor L."/>
            <person name="Smith M.E."/>
            <person name="Tsang A."/>
            <person name="Grigoriev I.V."/>
            <person name="Stajich J.E."/>
            <person name="Spatafora J.W."/>
        </authorList>
    </citation>
    <scope>NUCLEOTIDE SEQUENCE</scope>
    <source>
        <strain evidence="2">RSA 2281</strain>
    </source>
</reference>
<proteinExistence type="predicted"/>
<feature type="compositionally biased region" description="Polar residues" evidence="1">
    <location>
        <begin position="12"/>
        <end position="21"/>
    </location>
</feature>
<comment type="caution">
    <text evidence="2">The sequence shown here is derived from an EMBL/GenBank/DDBJ whole genome shotgun (WGS) entry which is preliminary data.</text>
</comment>
<dbReference type="Proteomes" id="UP001209540">
    <property type="component" value="Unassembled WGS sequence"/>
</dbReference>